<feature type="transmembrane region" description="Helical" evidence="9">
    <location>
        <begin position="171"/>
        <end position="190"/>
    </location>
</feature>
<protein>
    <submittedName>
        <fullName evidence="11">ABC transporter related protein</fullName>
    </submittedName>
</protein>
<evidence type="ECO:0000256" key="8">
    <source>
        <dbReference type="ARBA" id="ARBA00023136"/>
    </source>
</evidence>
<feature type="transmembrane region" description="Helical" evidence="9">
    <location>
        <begin position="70"/>
        <end position="88"/>
    </location>
</feature>
<dbReference type="InParanoid" id="D1C8S0"/>
<dbReference type="InterPro" id="IPR051120">
    <property type="entry name" value="ABC_AA/LPS_Transport"/>
</dbReference>
<dbReference type="InterPro" id="IPR001851">
    <property type="entry name" value="ABC_transp_permease"/>
</dbReference>
<keyword evidence="4 9" id="KW-0812">Transmembrane</keyword>
<dbReference type="GO" id="GO:0016887">
    <property type="term" value="F:ATP hydrolysis activity"/>
    <property type="evidence" value="ECO:0007669"/>
    <property type="project" value="InterPro"/>
</dbReference>
<gene>
    <name evidence="11" type="ordered locus">Sthe_2800</name>
</gene>
<dbReference type="CDD" id="cd06581">
    <property type="entry name" value="TM_PBP1_LivM_like"/>
    <property type="match status" value="1"/>
</dbReference>
<dbReference type="Pfam" id="PF02653">
    <property type="entry name" value="BPD_transp_2"/>
    <property type="match status" value="1"/>
</dbReference>
<dbReference type="SUPFAM" id="SSF52540">
    <property type="entry name" value="P-loop containing nucleoside triphosphate hydrolases"/>
    <property type="match status" value="1"/>
</dbReference>
<dbReference type="EMBL" id="CP001824">
    <property type="protein sequence ID" value="ACZ40213.1"/>
    <property type="molecule type" value="Genomic_DNA"/>
</dbReference>
<organism evidence="11 12">
    <name type="scientific">Sphaerobacter thermophilus (strain ATCC 49802 / DSM 20745 / KCCM 41009 / NCIMB 13125 / S 6022)</name>
    <dbReference type="NCBI Taxonomy" id="479434"/>
    <lineage>
        <taxon>Bacteria</taxon>
        <taxon>Pseudomonadati</taxon>
        <taxon>Thermomicrobiota</taxon>
        <taxon>Thermomicrobia</taxon>
        <taxon>Sphaerobacterales</taxon>
        <taxon>Sphaerobacterineae</taxon>
        <taxon>Sphaerobacteraceae</taxon>
        <taxon>Sphaerobacter</taxon>
    </lineage>
</organism>
<feature type="domain" description="ABC transporter" evidence="10">
    <location>
        <begin position="374"/>
        <end position="621"/>
    </location>
</feature>
<evidence type="ECO:0000313" key="12">
    <source>
        <dbReference type="Proteomes" id="UP000002027"/>
    </source>
</evidence>
<dbReference type="InterPro" id="IPR003593">
    <property type="entry name" value="AAA+_ATPase"/>
</dbReference>
<dbReference type="InterPro" id="IPR043428">
    <property type="entry name" value="LivM-like"/>
</dbReference>
<feature type="transmembrane region" description="Helical" evidence="9">
    <location>
        <begin position="123"/>
        <end position="140"/>
    </location>
</feature>
<feature type="transmembrane region" description="Helical" evidence="9">
    <location>
        <begin position="257"/>
        <end position="282"/>
    </location>
</feature>
<keyword evidence="8 9" id="KW-0472">Membrane</keyword>
<keyword evidence="6" id="KW-0067">ATP-binding</keyword>
<evidence type="ECO:0000259" key="10">
    <source>
        <dbReference type="PROSITE" id="PS50893"/>
    </source>
</evidence>
<dbReference type="AlphaFoldDB" id="D1C8S0"/>
<dbReference type="GO" id="GO:0005524">
    <property type="term" value="F:ATP binding"/>
    <property type="evidence" value="ECO:0007669"/>
    <property type="project" value="UniProtKB-KW"/>
</dbReference>
<name>D1C8S0_SPHTD</name>
<keyword evidence="3" id="KW-1003">Cell membrane</keyword>
<dbReference type="InterPro" id="IPR032823">
    <property type="entry name" value="BCA_ABC_TP_C"/>
</dbReference>
<dbReference type="HOGENOM" id="CLU_006313_3_2_0"/>
<comment type="subcellular location">
    <subcellularLocation>
        <location evidence="1">Cell membrane</location>
        <topology evidence="1">Multi-pass membrane protein</topology>
    </subcellularLocation>
</comment>
<keyword evidence="7 9" id="KW-1133">Transmembrane helix</keyword>
<dbReference type="RefSeq" id="WP_012873249.1">
    <property type="nucleotide sequence ID" value="NC_013524.1"/>
</dbReference>
<sequence>MVSSANSKAPFHVAGVARNDLLALLAFLVALAATGVLGAYHLTILNFVLLRAIVVLGLVLLTGYTGQISFGQAAFVGIGAYTSAILTTRYDISPWLALIAAMLLVGILAALVGLPLLQLEGHYLALGTLAFGLIVYTGMLEWHSLTGGPSGFSGIPAFSILGITFDTPRANAYLLVVITALVTWVARNVAHGRISRQARAVRDSQITAECLGVGTASLKLRMFVLAAVFAALSGGLYVHLIRFVNPAPFDFLYSVELLTMAVVGGLTSIWGGLLGAAVLTVLTEALRSAVPGATGEVQLVLFGALLVVMLIFWPSGLAGGITRAYHWITTQMRGRSNSAGTESPALPRVAETIPDWLTQSMEGSPSGVAGEPLLRVAGLTCRFGGLVALRQLDLTVPSNRLLAVIGPNGAGKTTLFNVISGLLAPTSGTVEFAGHQIGGTRPAPIARLGVARTFQNVEVFPRMTCLENVLVALEAEQGPGVLASMIRLPRVRAVERELEEQASDLLRFVGLADHASTLAGDLPLGQQRALELARAMAQRPRLLLLDEPASGLNPSERAELARLIRTLRELGIAIMLVEHDMEFVMNLADEIAVLNYGEKIAEGPPATIQRDPAVIAAYLGDTLDDGQIQQTNPGLKGIGA</sequence>
<accession>D1C8S0</accession>
<dbReference type="Proteomes" id="UP000002027">
    <property type="component" value="Chromosome 2"/>
</dbReference>
<dbReference type="Pfam" id="PF12399">
    <property type="entry name" value="BCA_ABC_TP_C"/>
    <property type="match status" value="1"/>
</dbReference>
<dbReference type="SMART" id="SM00382">
    <property type="entry name" value="AAA"/>
    <property type="match status" value="1"/>
</dbReference>
<keyword evidence="12" id="KW-1185">Reference proteome</keyword>
<feature type="transmembrane region" description="Helical" evidence="9">
    <location>
        <begin position="223"/>
        <end position="245"/>
    </location>
</feature>
<feature type="transmembrane region" description="Helical" evidence="9">
    <location>
        <begin position="47"/>
        <end position="64"/>
    </location>
</feature>
<feature type="transmembrane region" description="Helical" evidence="9">
    <location>
        <begin position="21"/>
        <end position="40"/>
    </location>
</feature>
<evidence type="ECO:0000256" key="9">
    <source>
        <dbReference type="SAM" id="Phobius"/>
    </source>
</evidence>
<dbReference type="PANTHER" id="PTHR45772">
    <property type="entry name" value="CONSERVED COMPONENT OF ABC TRANSPORTER FOR NATURAL AMINO ACIDS-RELATED"/>
    <property type="match status" value="1"/>
</dbReference>
<evidence type="ECO:0000256" key="4">
    <source>
        <dbReference type="ARBA" id="ARBA00022692"/>
    </source>
</evidence>
<evidence type="ECO:0000256" key="1">
    <source>
        <dbReference type="ARBA" id="ARBA00004651"/>
    </source>
</evidence>
<keyword evidence="5" id="KW-0547">Nucleotide-binding</keyword>
<dbReference type="STRING" id="479434.Sthe_2800"/>
<feature type="transmembrane region" description="Helical" evidence="9">
    <location>
        <begin position="95"/>
        <end position="117"/>
    </location>
</feature>
<dbReference type="GO" id="GO:0005886">
    <property type="term" value="C:plasma membrane"/>
    <property type="evidence" value="ECO:0007669"/>
    <property type="project" value="UniProtKB-SubCell"/>
</dbReference>
<dbReference type="eggNOG" id="COG4177">
    <property type="taxonomic scope" value="Bacteria"/>
</dbReference>
<dbReference type="FunFam" id="3.40.50.300:FF:000421">
    <property type="entry name" value="Branched-chain amino acid ABC transporter ATP-binding protein"/>
    <property type="match status" value="1"/>
</dbReference>
<evidence type="ECO:0000313" key="11">
    <source>
        <dbReference type="EMBL" id="ACZ40213.1"/>
    </source>
</evidence>
<dbReference type="CDD" id="cd03219">
    <property type="entry name" value="ABC_Mj1267_LivG_branched"/>
    <property type="match status" value="1"/>
</dbReference>
<dbReference type="KEGG" id="sti:Sthe_2800"/>
<keyword evidence="2" id="KW-0813">Transport</keyword>
<dbReference type="Gene3D" id="3.40.50.300">
    <property type="entry name" value="P-loop containing nucleotide triphosphate hydrolases"/>
    <property type="match status" value="1"/>
</dbReference>
<evidence type="ECO:0000256" key="7">
    <source>
        <dbReference type="ARBA" id="ARBA00022989"/>
    </source>
</evidence>
<dbReference type="GO" id="GO:0015658">
    <property type="term" value="F:branched-chain amino acid transmembrane transporter activity"/>
    <property type="evidence" value="ECO:0007669"/>
    <property type="project" value="InterPro"/>
</dbReference>
<dbReference type="InterPro" id="IPR027417">
    <property type="entry name" value="P-loop_NTPase"/>
</dbReference>
<evidence type="ECO:0000256" key="2">
    <source>
        <dbReference type="ARBA" id="ARBA00022448"/>
    </source>
</evidence>
<dbReference type="InterPro" id="IPR003439">
    <property type="entry name" value="ABC_transporter-like_ATP-bd"/>
</dbReference>
<dbReference type="eggNOG" id="COG0411">
    <property type="taxonomic scope" value="Bacteria"/>
</dbReference>
<dbReference type="PANTHER" id="PTHR45772:SF9">
    <property type="entry name" value="CONSERVED COMPONENT OF ABC TRANSPORTER FOR NATURAL AMINO ACIDS"/>
    <property type="match status" value="1"/>
</dbReference>
<reference evidence="12" key="1">
    <citation type="submission" date="2009-11" db="EMBL/GenBank/DDBJ databases">
        <title>The complete chromosome 2 of Sphaerobacter thermophilus DSM 20745.</title>
        <authorList>
            <person name="Lucas S."/>
            <person name="Copeland A."/>
            <person name="Lapidus A."/>
            <person name="Glavina del Rio T."/>
            <person name="Dalin E."/>
            <person name="Tice H."/>
            <person name="Bruce D."/>
            <person name="Goodwin L."/>
            <person name="Pitluck S."/>
            <person name="Kyrpides N."/>
            <person name="Mavromatis K."/>
            <person name="Ivanova N."/>
            <person name="Mikhailova N."/>
            <person name="LaButti K.M."/>
            <person name="Clum A."/>
            <person name="Sun H.I."/>
            <person name="Brettin T."/>
            <person name="Detter J.C."/>
            <person name="Han C."/>
            <person name="Larimer F."/>
            <person name="Land M."/>
            <person name="Hauser L."/>
            <person name="Markowitz V."/>
            <person name="Cheng J.F."/>
            <person name="Hugenholtz P."/>
            <person name="Woyke T."/>
            <person name="Wu D."/>
            <person name="Steenblock K."/>
            <person name="Schneider S."/>
            <person name="Pukall R."/>
            <person name="Goeker M."/>
            <person name="Klenk H.P."/>
            <person name="Eisen J.A."/>
        </authorList>
    </citation>
    <scope>NUCLEOTIDE SEQUENCE [LARGE SCALE GENOMIC DNA]</scope>
    <source>
        <strain evidence="12">ATCC 49802 / DSM 20745 / S 6022</strain>
    </source>
</reference>
<feature type="transmembrane region" description="Helical" evidence="9">
    <location>
        <begin position="294"/>
        <end position="313"/>
    </location>
</feature>
<reference evidence="11 12" key="2">
    <citation type="journal article" date="2010" name="Stand. Genomic Sci.">
        <title>Complete genome sequence of Desulfohalobium retbaense type strain (HR(100)).</title>
        <authorList>
            <person name="Spring S."/>
            <person name="Nolan M."/>
            <person name="Lapidus A."/>
            <person name="Glavina Del Rio T."/>
            <person name="Copeland A."/>
            <person name="Tice H."/>
            <person name="Cheng J.F."/>
            <person name="Lucas S."/>
            <person name="Land M."/>
            <person name="Chen F."/>
            <person name="Bruce D."/>
            <person name="Goodwin L."/>
            <person name="Pitluck S."/>
            <person name="Ivanova N."/>
            <person name="Mavromatis K."/>
            <person name="Mikhailova N."/>
            <person name="Pati A."/>
            <person name="Chen A."/>
            <person name="Palaniappan K."/>
            <person name="Hauser L."/>
            <person name="Chang Y.J."/>
            <person name="Jeffries C.D."/>
            <person name="Munk C."/>
            <person name="Kiss H."/>
            <person name="Chain P."/>
            <person name="Han C."/>
            <person name="Brettin T."/>
            <person name="Detter J.C."/>
            <person name="Schuler E."/>
            <person name="Goker M."/>
            <person name="Rohde M."/>
            <person name="Bristow J."/>
            <person name="Eisen J.A."/>
            <person name="Markowitz V."/>
            <person name="Hugenholtz P."/>
            <person name="Kyrpides N.C."/>
            <person name="Klenk H.P."/>
        </authorList>
    </citation>
    <scope>NUCLEOTIDE SEQUENCE [LARGE SCALE GENOMIC DNA]</scope>
    <source>
        <strain evidence="12">ATCC 49802 / DSM 20745 / S 6022</strain>
    </source>
</reference>
<dbReference type="PROSITE" id="PS50893">
    <property type="entry name" value="ABC_TRANSPORTER_2"/>
    <property type="match status" value="1"/>
</dbReference>
<evidence type="ECO:0000256" key="5">
    <source>
        <dbReference type="ARBA" id="ARBA00022741"/>
    </source>
</evidence>
<evidence type="ECO:0000256" key="3">
    <source>
        <dbReference type="ARBA" id="ARBA00022475"/>
    </source>
</evidence>
<evidence type="ECO:0000256" key="6">
    <source>
        <dbReference type="ARBA" id="ARBA00022840"/>
    </source>
</evidence>
<dbReference type="Pfam" id="PF00005">
    <property type="entry name" value="ABC_tran"/>
    <property type="match status" value="1"/>
</dbReference>
<proteinExistence type="predicted"/>